<dbReference type="PANTHER" id="PTHR42865:SF7">
    <property type="entry name" value="PROTON_GLUTAMATE-ASPARTATE SYMPORTER"/>
    <property type="match status" value="1"/>
</dbReference>
<keyword evidence="3" id="KW-1003">Cell membrane</keyword>
<evidence type="ECO:0000256" key="2">
    <source>
        <dbReference type="ARBA" id="ARBA00022448"/>
    </source>
</evidence>
<feature type="transmembrane region" description="Helical" evidence="7">
    <location>
        <begin position="355"/>
        <end position="377"/>
    </location>
</feature>
<dbReference type="GO" id="GO:0005886">
    <property type="term" value="C:plasma membrane"/>
    <property type="evidence" value="ECO:0007669"/>
    <property type="project" value="UniProtKB-SubCell"/>
</dbReference>
<evidence type="ECO:0000256" key="1">
    <source>
        <dbReference type="ARBA" id="ARBA00004651"/>
    </source>
</evidence>
<proteinExistence type="predicted"/>
<feature type="transmembrane region" description="Helical" evidence="7">
    <location>
        <begin position="328"/>
        <end position="349"/>
    </location>
</feature>
<sequence>MQSQSVSISRLNVQWPNYFMALLLGAVTGILIPELSDFLAPLGVIFIKVIKMLVIPMIFFSIANGILQLSKVDSMKRIALKTLVIFLGSMALTSIITLIISQLLNNSWGYYSVLPNYFQPTAQLPQLSDLADKIIPENPIAAMMHGEVMATVFFSCLLTAGIRSSGEKGKPLIDFLETSAMVVNQMIKLIMKLAPLGIFALAADNFANSNLVLISELTTLVGITWGLTALIMVAGFSTVLMCMKLSPGTFFRKMIAPQIMAFTAGSSSATLPVNMSVTENQLGVSKPISRFVLSLGSVINMNGLAINLTMIAVFASQIFNLHLTFDDYLLIIAISTVSAIGAAGIPGAFLLSLTLLLESLGIPLMVLAIIAAVAQLFEMSGTTLNITGDSLAAVIVAKWEGSLDEETYNR</sequence>
<dbReference type="InterPro" id="IPR001991">
    <property type="entry name" value="Na-dicarboxylate_symporter"/>
</dbReference>
<comment type="caution">
    <text evidence="8">The sequence shown here is derived from an EMBL/GenBank/DDBJ whole genome shotgun (WGS) entry which is preliminary data.</text>
</comment>
<evidence type="ECO:0000256" key="3">
    <source>
        <dbReference type="ARBA" id="ARBA00022475"/>
    </source>
</evidence>
<dbReference type="Gene3D" id="1.10.3860.10">
    <property type="entry name" value="Sodium:dicarboxylate symporter"/>
    <property type="match status" value="1"/>
</dbReference>
<dbReference type="PANTHER" id="PTHR42865">
    <property type="entry name" value="PROTON/GLUTAMATE-ASPARTATE SYMPORTER"/>
    <property type="match status" value="1"/>
</dbReference>
<dbReference type="PRINTS" id="PR00173">
    <property type="entry name" value="EDTRNSPORT"/>
</dbReference>
<feature type="transmembrane region" description="Helical" evidence="7">
    <location>
        <begin position="140"/>
        <end position="162"/>
    </location>
</feature>
<keyword evidence="9" id="KW-1185">Reference proteome</keyword>
<keyword evidence="5 7" id="KW-1133">Transmembrane helix</keyword>
<comment type="subcellular location">
    <subcellularLocation>
        <location evidence="1">Cell membrane</location>
        <topology evidence="1">Multi-pass membrane protein</topology>
    </subcellularLocation>
</comment>
<dbReference type="OrthoDB" id="9766690at2"/>
<feature type="transmembrane region" description="Helical" evidence="7">
    <location>
        <begin position="12"/>
        <end position="32"/>
    </location>
</feature>
<keyword evidence="2" id="KW-0813">Transport</keyword>
<dbReference type="InterPro" id="IPR036458">
    <property type="entry name" value="Na:dicarbo_symporter_sf"/>
</dbReference>
<keyword evidence="4 7" id="KW-0812">Transmembrane</keyword>
<gene>
    <name evidence="8" type="ORF">GZ78_26925</name>
</gene>
<evidence type="ECO:0000313" key="9">
    <source>
        <dbReference type="Proteomes" id="UP000028073"/>
    </source>
</evidence>
<protein>
    <recommendedName>
        <fullName evidence="10">Sodium:dicarboxylate symporter</fullName>
    </recommendedName>
</protein>
<evidence type="ECO:0000256" key="4">
    <source>
        <dbReference type="ARBA" id="ARBA00022692"/>
    </source>
</evidence>
<evidence type="ECO:0000256" key="6">
    <source>
        <dbReference type="ARBA" id="ARBA00023136"/>
    </source>
</evidence>
<keyword evidence="6 7" id="KW-0472">Membrane</keyword>
<evidence type="ECO:0000313" key="8">
    <source>
        <dbReference type="EMBL" id="KEQ13176.1"/>
    </source>
</evidence>
<feature type="transmembrane region" description="Helical" evidence="7">
    <location>
        <begin position="291"/>
        <end position="316"/>
    </location>
</feature>
<dbReference type="EMBL" id="JOKH01000009">
    <property type="protein sequence ID" value="KEQ13176.1"/>
    <property type="molecule type" value="Genomic_DNA"/>
</dbReference>
<dbReference type="SUPFAM" id="SSF118215">
    <property type="entry name" value="Proton glutamate symport protein"/>
    <property type="match status" value="1"/>
</dbReference>
<dbReference type="STRING" id="1137799.GZ78_26925"/>
<dbReference type="Proteomes" id="UP000028073">
    <property type="component" value="Unassembled WGS sequence"/>
</dbReference>
<name>A0A081N403_9GAMM</name>
<reference evidence="8 9" key="1">
    <citation type="submission" date="2014-06" db="EMBL/GenBank/DDBJ databases">
        <title>Whole Genome Sequences of Three Symbiotic Endozoicomonas Bacteria.</title>
        <authorList>
            <person name="Neave M.J."/>
            <person name="Apprill A."/>
            <person name="Voolstra C.R."/>
        </authorList>
    </citation>
    <scope>NUCLEOTIDE SEQUENCE [LARGE SCALE GENOMIC DNA]</scope>
    <source>
        <strain evidence="8 9">DSM 25634</strain>
    </source>
</reference>
<feature type="transmembrane region" description="Helical" evidence="7">
    <location>
        <begin position="83"/>
        <end position="104"/>
    </location>
</feature>
<feature type="transmembrane region" description="Helical" evidence="7">
    <location>
        <begin position="38"/>
        <end position="62"/>
    </location>
</feature>
<dbReference type="Pfam" id="PF00375">
    <property type="entry name" value="SDF"/>
    <property type="match status" value="1"/>
</dbReference>
<dbReference type="AlphaFoldDB" id="A0A081N403"/>
<evidence type="ECO:0000256" key="5">
    <source>
        <dbReference type="ARBA" id="ARBA00022989"/>
    </source>
</evidence>
<feature type="transmembrane region" description="Helical" evidence="7">
    <location>
        <begin position="223"/>
        <end position="242"/>
    </location>
</feature>
<organism evidence="8 9">
    <name type="scientific">Endozoicomonas numazuensis</name>
    <dbReference type="NCBI Taxonomy" id="1137799"/>
    <lineage>
        <taxon>Bacteria</taxon>
        <taxon>Pseudomonadati</taxon>
        <taxon>Pseudomonadota</taxon>
        <taxon>Gammaproteobacteria</taxon>
        <taxon>Oceanospirillales</taxon>
        <taxon>Endozoicomonadaceae</taxon>
        <taxon>Endozoicomonas</taxon>
    </lineage>
</organism>
<dbReference type="RefSeq" id="WP_034842393.1">
    <property type="nucleotide sequence ID" value="NZ_JOKH01000009.1"/>
</dbReference>
<evidence type="ECO:0008006" key="10">
    <source>
        <dbReference type="Google" id="ProtNLM"/>
    </source>
</evidence>
<dbReference type="eggNOG" id="COG1301">
    <property type="taxonomic scope" value="Bacteria"/>
</dbReference>
<accession>A0A081N403</accession>
<feature type="transmembrane region" description="Helical" evidence="7">
    <location>
        <begin position="182"/>
        <end position="203"/>
    </location>
</feature>
<dbReference type="GO" id="GO:0015293">
    <property type="term" value="F:symporter activity"/>
    <property type="evidence" value="ECO:0007669"/>
    <property type="project" value="UniProtKB-KW"/>
</dbReference>
<evidence type="ECO:0000256" key="7">
    <source>
        <dbReference type="SAM" id="Phobius"/>
    </source>
</evidence>